<protein>
    <submittedName>
        <fullName evidence="2">Uncharacterized protein</fullName>
    </submittedName>
</protein>
<proteinExistence type="predicted"/>
<feature type="region of interest" description="Disordered" evidence="1">
    <location>
        <begin position="1"/>
        <end position="25"/>
    </location>
</feature>
<dbReference type="Pfam" id="PF23879">
    <property type="entry name" value="DUF7232"/>
    <property type="match status" value="1"/>
</dbReference>
<organism evidence="2 3">
    <name type="scientific">Mycobacterium phage Willis</name>
    <dbReference type="NCBI Taxonomy" id="1486404"/>
    <lineage>
        <taxon>Viruses</taxon>
        <taxon>Duplodnaviria</taxon>
        <taxon>Heunggongvirae</taxon>
        <taxon>Uroviricota</taxon>
        <taxon>Caudoviricetes</taxon>
        <taxon>Ceeclamvirinae</taxon>
        <taxon>Bixzunavirus</taxon>
        <taxon>Bixzunavirus Bxz1</taxon>
    </lineage>
</organism>
<feature type="compositionally biased region" description="Polar residues" evidence="1">
    <location>
        <begin position="1"/>
        <end position="11"/>
    </location>
</feature>
<evidence type="ECO:0000313" key="2">
    <source>
        <dbReference type="EMBL" id="AID18255.1"/>
    </source>
</evidence>
<dbReference type="EMBL" id="KJ595575">
    <property type="protein sequence ID" value="AID18255.1"/>
    <property type="molecule type" value="Genomic_DNA"/>
</dbReference>
<dbReference type="Proteomes" id="UP000027390">
    <property type="component" value="Segment"/>
</dbReference>
<gene>
    <name evidence="2" type="primary">207</name>
    <name evidence="2" type="ORF">PBI_WILLIS_207</name>
</gene>
<dbReference type="InterPro" id="IPR055656">
    <property type="entry name" value="DUF7232"/>
</dbReference>
<name>A0A068CD70_9CAUD</name>
<evidence type="ECO:0000313" key="3">
    <source>
        <dbReference type="Proteomes" id="UP000027390"/>
    </source>
</evidence>
<evidence type="ECO:0000256" key="1">
    <source>
        <dbReference type="SAM" id="MobiDB-lite"/>
    </source>
</evidence>
<sequence length="79" mass="8488">MGNNRPTTRTLPTGEKATHHPDGRLVLKPKNSLADALSGQLDAQQEASQALTEALVQTAVTKREAQADGNPVPEDKRVF</sequence>
<feature type="compositionally biased region" description="Basic and acidic residues" evidence="1">
    <location>
        <begin position="16"/>
        <end position="25"/>
    </location>
</feature>
<accession>A0A068CD70</accession>
<reference evidence="2 3" key="1">
    <citation type="submission" date="2014-03" db="EMBL/GenBank/DDBJ databases">
        <authorList>
            <person name="Churilla B.M."/>
            <person name="Abrahim M.R."/>
            <person name="Burke K.A."/>
            <person name="Yu V.J."/>
            <person name="Adkins N.L."/>
            <person name="Cohen K.L."/>
            <person name="Colicchio M.A."/>
            <person name="Fasoranti T.O."/>
            <person name="Genkil J.S."/>
            <person name="Kramer Z.J."/>
            <person name="Prout A.K."/>
            <person name="Schafer C.E."/>
            <person name="Schwarz A.G."/>
            <person name="Tish M."/>
            <person name="Vispute N."/>
            <person name="Wilkes K.E."/>
            <person name="Williams C.R."/>
            <person name="Xiao X."/>
            <person name="Yoder B.A."/>
            <person name="Lapin J.S."/>
            <person name="Ott C.T."/>
            <person name="Walburn T.D."/>
            <person name="Bradley K.W."/>
            <person name="Clarke D.Q."/>
            <person name="Lewis M.F."/>
            <person name="Barker L.P."/>
            <person name="Bailey C."/>
            <person name="Asai D.J."/>
            <person name="Bowman C.A."/>
            <person name="Russell D.A."/>
            <person name="Pope W.H."/>
            <person name="Jacobs-Sera D."/>
            <person name="Hendrix R.W."/>
            <person name="Hatfull G.F."/>
        </authorList>
    </citation>
    <scope>NUCLEOTIDE SEQUENCE [LARGE SCALE GENOMIC DNA]</scope>
</reference>